<proteinExistence type="predicted"/>
<dbReference type="PANTHER" id="PTHR43289">
    <property type="entry name" value="MITOGEN-ACTIVATED PROTEIN KINASE KINASE KINASE 20-RELATED"/>
    <property type="match status" value="1"/>
</dbReference>
<evidence type="ECO:0000256" key="6">
    <source>
        <dbReference type="ARBA" id="ARBA00022840"/>
    </source>
</evidence>
<keyword evidence="3" id="KW-0808">Transferase</keyword>
<dbReference type="PROSITE" id="PS50011">
    <property type="entry name" value="PROTEIN_KINASE_DOM"/>
    <property type="match status" value="1"/>
</dbReference>
<dbReference type="Pfam" id="PF00652">
    <property type="entry name" value="Ricin_B_lectin"/>
    <property type="match status" value="1"/>
</dbReference>
<dbReference type="GO" id="GO:0004674">
    <property type="term" value="F:protein serine/threonine kinase activity"/>
    <property type="evidence" value="ECO:0007669"/>
    <property type="project" value="UniProtKB-KW"/>
</dbReference>
<evidence type="ECO:0000313" key="11">
    <source>
        <dbReference type="Proteomes" id="UP000244201"/>
    </source>
</evidence>
<evidence type="ECO:0000256" key="2">
    <source>
        <dbReference type="ARBA" id="ARBA00022527"/>
    </source>
</evidence>
<dbReference type="InterPro" id="IPR017441">
    <property type="entry name" value="Protein_kinase_ATP_BS"/>
</dbReference>
<evidence type="ECO:0000256" key="3">
    <source>
        <dbReference type="ARBA" id="ARBA00022679"/>
    </source>
</evidence>
<evidence type="ECO:0000256" key="5">
    <source>
        <dbReference type="ARBA" id="ARBA00022777"/>
    </source>
</evidence>
<evidence type="ECO:0000256" key="7">
    <source>
        <dbReference type="PROSITE-ProRule" id="PRU10141"/>
    </source>
</evidence>
<organism evidence="10 11">
    <name type="scientific">Streptomyces lunaelactis</name>
    <dbReference type="NCBI Taxonomy" id="1535768"/>
    <lineage>
        <taxon>Bacteria</taxon>
        <taxon>Bacillati</taxon>
        <taxon>Actinomycetota</taxon>
        <taxon>Actinomycetes</taxon>
        <taxon>Kitasatosporales</taxon>
        <taxon>Streptomycetaceae</taxon>
        <taxon>Streptomyces</taxon>
    </lineage>
</organism>
<feature type="region of interest" description="Disordered" evidence="8">
    <location>
        <begin position="259"/>
        <end position="308"/>
    </location>
</feature>
<keyword evidence="6 7" id="KW-0067">ATP-binding</keyword>
<feature type="binding site" evidence="7">
    <location>
        <position position="60"/>
    </location>
    <ligand>
        <name>ATP</name>
        <dbReference type="ChEBI" id="CHEBI:30616"/>
    </ligand>
</feature>
<feature type="region of interest" description="Disordered" evidence="8">
    <location>
        <begin position="185"/>
        <end position="205"/>
    </location>
</feature>
<dbReference type="GO" id="GO:0005524">
    <property type="term" value="F:ATP binding"/>
    <property type="evidence" value="ECO:0007669"/>
    <property type="project" value="UniProtKB-UniRule"/>
</dbReference>
<dbReference type="SUPFAM" id="SSF50370">
    <property type="entry name" value="Ricin B-like lectins"/>
    <property type="match status" value="1"/>
</dbReference>
<name>A0A2R4T384_9ACTN</name>
<dbReference type="SUPFAM" id="SSF56112">
    <property type="entry name" value="Protein kinase-like (PK-like)"/>
    <property type="match status" value="1"/>
</dbReference>
<dbReference type="InterPro" id="IPR000772">
    <property type="entry name" value="Ricin_B_lectin"/>
</dbReference>
<feature type="region of interest" description="Disordered" evidence="8">
    <location>
        <begin position="338"/>
        <end position="377"/>
    </location>
</feature>
<dbReference type="InterPro" id="IPR000719">
    <property type="entry name" value="Prot_kinase_dom"/>
</dbReference>
<keyword evidence="2" id="KW-0723">Serine/threonine-protein kinase</keyword>
<dbReference type="Pfam" id="PF00069">
    <property type="entry name" value="Pkinase"/>
    <property type="match status" value="1"/>
</dbReference>
<reference evidence="10 11" key="1">
    <citation type="submission" date="2018-01" db="EMBL/GenBank/DDBJ databases">
        <title>Complete genome sequence of Streptomyces lunaelactis MM109T, a Ferroverdin A producer isolated from cave moonmilk deposits.</title>
        <authorList>
            <person name="Naome A."/>
            <person name="Martinet L."/>
            <person name="Maciejewska M."/>
            <person name="Anderssen S."/>
            <person name="Adam D."/>
            <person name="Tenconi E."/>
            <person name="Deflandre B."/>
            <person name="Arguelles-Arias A."/>
            <person name="Calusinska M."/>
            <person name="Copieters W."/>
            <person name="Karim L."/>
            <person name="Hanikenne M."/>
            <person name="Baurain D."/>
            <person name="van Wezel G."/>
            <person name="Smargiasso N."/>
            <person name="de Pauw E."/>
            <person name="Delfosse P."/>
            <person name="Rigali S."/>
        </authorList>
    </citation>
    <scope>NUCLEOTIDE SEQUENCE [LARGE SCALE GENOMIC DNA]</scope>
    <source>
        <strain evidence="10 11">MM109</strain>
    </source>
</reference>
<dbReference type="PROSITE" id="PS00107">
    <property type="entry name" value="PROTEIN_KINASE_ATP"/>
    <property type="match status" value="1"/>
</dbReference>
<evidence type="ECO:0000259" key="9">
    <source>
        <dbReference type="PROSITE" id="PS50011"/>
    </source>
</evidence>
<evidence type="ECO:0000256" key="8">
    <source>
        <dbReference type="SAM" id="MobiDB-lite"/>
    </source>
</evidence>
<evidence type="ECO:0000313" key="10">
    <source>
        <dbReference type="EMBL" id="AVZ73566.1"/>
    </source>
</evidence>
<dbReference type="Gene3D" id="1.10.510.10">
    <property type="entry name" value="Transferase(Phosphotransferase) domain 1"/>
    <property type="match status" value="1"/>
</dbReference>
<dbReference type="AlphaFoldDB" id="A0A2R4T384"/>
<dbReference type="KEGG" id="slk:SLUN_16625"/>
<protein>
    <recommendedName>
        <fullName evidence="1">non-specific serine/threonine protein kinase</fullName>
        <ecNumber evidence="1">2.7.11.1</ecNumber>
    </recommendedName>
</protein>
<dbReference type="PANTHER" id="PTHR43289:SF6">
    <property type="entry name" value="SERINE_THREONINE-PROTEIN KINASE NEKL-3"/>
    <property type="match status" value="1"/>
</dbReference>
<feature type="compositionally biased region" description="Polar residues" evidence="8">
    <location>
        <begin position="338"/>
        <end position="351"/>
    </location>
</feature>
<dbReference type="PROSITE" id="PS50231">
    <property type="entry name" value="RICIN_B_LECTIN"/>
    <property type="match status" value="1"/>
</dbReference>
<dbReference type="EC" id="2.7.11.1" evidence="1"/>
<dbReference type="Proteomes" id="UP000244201">
    <property type="component" value="Chromosome"/>
</dbReference>
<accession>A0A2R4T384</accession>
<evidence type="ECO:0000256" key="1">
    <source>
        <dbReference type="ARBA" id="ARBA00012513"/>
    </source>
</evidence>
<dbReference type="CDD" id="cd00161">
    <property type="entry name" value="beta-trefoil_Ricin-like"/>
    <property type="match status" value="1"/>
</dbReference>
<gene>
    <name evidence="10" type="ORF">SLUN_16625</name>
</gene>
<feature type="domain" description="Protein kinase" evidence="9">
    <location>
        <begin position="31"/>
        <end position="317"/>
    </location>
</feature>
<dbReference type="InterPro" id="IPR011009">
    <property type="entry name" value="Kinase-like_dom_sf"/>
</dbReference>
<dbReference type="SMART" id="SM00220">
    <property type="entry name" value="S_TKc"/>
    <property type="match status" value="1"/>
</dbReference>
<sequence>MWNGSRRRSSGMTERAIPGQDRHVPLWPANFVSLGVLGRGSSSVVHRAKSTTFDDVVALKVWQRSLTEDERIRFRQECSLHRRLSGHPNIVRFLWADAPADGSAWIATELCDESLDDRLHRSPPLSGEDAFELAEDVLSGLAEIHRQGHIHRDIKPGNILLRQGRAVLCDMGIAKPVDRHTLNAPAGSPGYLAPELGRGRQPDRRSDVYSAAVTLYGIFGENPPDGVERLLTRATSSEPADRPPDAGVFLDRLQAARAKCAAPSAEDTAPRPGEHGDRGAKPTEVDTSTTEPLTRPWEHRPGDSSPPRSVRRALMMLAVIAAAAGSMAFLESRLDNQNASAGVGTKSPTIQASSPANSSSPVPSTTRTATTPASSATATITSQLQSLYASKCMTVHGPSFDNGTGFQLWDCINVLEERWVLTGDGHIKGLAGKCLEVRRGPRTEEAGTPVQLWSCADTPAQQWSLTSDSRLVGYQGMCLDVRGPETANGTPIEMRTCSGVPQQAWRFF</sequence>
<feature type="compositionally biased region" description="Low complexity" evidence="8">
    <location>
        <begin position="352"/>
        <end position="377"/>
    </location>
</feature>
<dbReference type="EMBL" id="CP026304">
    <property type="protein sequence ID" value="AVZ73566.1"/>
    <property type="molecule type" value="Genomic_DNA"/>
</dbReference>
<keyword evidence="11" id="KW-1185">Reference proteome</keyword>
<feature type="compositionally biased region" description="Basic and acidic residues" evidence="8">
    <location>
        <begin position="268"/>
        <end position="284"/>
    </location>
</feature>
<keyword evidence="4 7" id="KW-0547">Nucleotide-binding</keyword>
<dbReference type="SMART" id="SM00458">
    <property type="entry name" value="RICIN"/>
    <property type="match status" value="1"/>
</dbReference>
<dbReference type="CDD" id="cd14014">
    <property type="entry name" value="STKc_PknB_like"/>
    <property type="match status" value="1"/>
</dbReference>
<dbReference type="Gene3D" id="2.80.10.50">
    <property type="match status" value="1"/>
</dbReference>
<keyword evidence="5" id="KW-0418">Kinase</keyword>
<evidence type="ECO:0000256" key="4">
    <source>
        <dbReference type="ARBA" id="ARBA00022741"/>
    </source>
</evidence>
<dbReference type="InterPro" id="IPR035992">
    <property type="entry name" value="Ricin_B-like_lectins"/>
</dbReference>